<dbReference type="InParanoid" id="S2JMJ0"/>
<evidence type="ECO:0000256" key="1">
    <source>
        <dbReference type="SAM" id="Coils"/>
    </source>
</evidence>
<accession>S2JMJ0</accession>
<keyword evidence="1" id="KW-0175">Coiled coil</keyword>
<proteinExistence type="predicted"/>
<evidence type="ECO:0000313" key="4">
    <source>
        <dbReference type="Proteomes" id="UP000014254"/>
    </source>
</evidence>
<feature type="compositionally biased region" description="Low complexity" evidence="2">
    <location>
        <begin position="1"/>
        <end position="26"/>
    </location>
</feature>
<keyword evidence="4" id="KW-1185">Reference proteome</keyword>
<sequence length="361" mass="41927">MTTRRSTSSKMSNQPSSSTSRPRVPSHNSSNGRRAPSATSVPPEVVATSSSAATKVQEYQLLEEIHKTVKALQQNVESLQEANVSTTAMLKRSERRINELQHTIEQMKEEKQANERLRRGTKYGRNNAMSSTIRLAYTAYLEDEDANEEATGWCFLTSFSGSIKNKEIAAYIREYVIADGGCVSSQGPRLSKEEEDEIVYRTRNFFNDEKVKQQEGCLSEDERKKNMMRKKMNTRRDRKLRWRKAAFKACKEQFDNGSFGTTEEQEAMLHTKYFSEDEDGEFDEARNRLLEFRVMAPSWRSEKLNRFYRQLDDIHDSELRKHSNERLHRERKTTTTWKISDLEVAALPHWCVEGREGYDDM</sequence>
<organism evidence="3 4">
    <name type="scientific">Mucor circinelloides f. circinelloides (strain 1006PhL)</name>
    <name type="common">Mucormycosis agent</name>
    <name type="synonym">Calyptromyces circinelloides</name>
    <dbReference type="NCBI Taxonomy" id="1220926"/>
    <lineage>
        <taxon>Eukaryota</taxon>
        <taxon>Fungi</taxon>
        <taxon>Fungi incertae sedis</taxon>
        <taxon>Mucoromycota</taxon>
        <taxon>Mucoromycotina</taxon>
        <taxon>Mucoromycetes</taxon>
        <taxon>Mucorales</taxon>
        <taxon>Mucorineae</taxon>
        <taxon>Mucoraceae</taxon>
        <taxon>Mucor</taxon>
    </lineage>
</organism>
<dbReference type="OrthoDB" id="2243597at2759"/>
<protein>
    <submittedName>
        <fullName evidence="3">Uncharacterized protein</fullName>
    </submittedName>
</protein>
<dbReference type="EMBL" id="KE124059">
    <property type="protein sequence ID" value="EPB83768.1"/>
    <property type="molecule type" value="Genomic_DNA"/>
</dbReference>
<gene>
    <name evidence="3" type="ORF">HMPREF1544_09452</name>
</gene>
<feature type="region of interest" description="Disordered" evidence="2">
    <location>
        <begin position="1"/>
        <end position="50"/>
    </location>
</feature>
<dbReference type="Proteomes" id="UP000014254">
    <property type="component" value="Unassembled WGS sequence"/>
</dbReference>
<name>S2JMJ0_MUCC1</name>
<dbReference type="VEuPathDB" id="FungiDB:HMPREF1544_09452"/>
<dbReference type="OMA" id="LLEFRVM"/>
<feature type="coiled-coil region" evidence="1">
    <location>
        <begin position="62"/>
        <end position="120"/>
    </location>
</feature>
<evidence type="ECO:0000256" key="2">
    <source>
        <dbReference type="SAM" id="MobiDB-lite"/>
    </source>
</evidence>
<reference evidence="4" key="1">
    <citation type="submission" date="2013-05" db="EMBL/GenBank/DDBJ databases">
        <title>The Genome sequence of Mucor circinelloides f. circinelloides 1006PhL.</title>
        <authorList>
            <consortium name="The Broad Institute Genomics Platform"/>
            <person name="Cuomo C."/>
            <person name="Earl A."/>
            <person name="Findley K."/>
            <person name="Lee S.C."/>
            <person name="Walker B."/>
            <person name="Young S."/>
            <person name="Zeng Q."/>
            <person name="Gargeya S."/>
            <person name="Fitzgerald M."/>
            <person name="Haas B."/>
            <person name="Abouelleil A."/>
            <person name="Allen A.W."/>
            <person name="Alvarado L."/>
            <person name="Arachchi H.M."/>
            <person name="Berlin A.M."/>
            <person name="Chapman S.B."/>
            <person name="Gainer-Dewar J."/>
            <person name="Goldberg J."/>
            <person name="Griggs A."/>
            <person name="Gujja S."/>
            <person name="Hansen M."/>
            <person name="Howarth C."/>
            <person name="Imamovic A."/>
            <person name="Ireland A."/>
            <person name="Larimer J."/>
            <person name="McCowan C."/>
            <person name="Murphy C."/>
            <person name="Pearson M."/>
            <person name="Poon T.W."/>
            <person name="Priest M."/>
            <person name="Roberts A."/>
            <person name="Saif S."/>
            <person name="Shea T."/>
            <person name="Sisk P."/>
            <person name="Sykes S."/>
            <person name="Wortman J."/>
            <person name="Nusbaum C."/>
            <person name="Birren B."/>
        </authorList>
    </citation>
    <scope>NUCLEOTIDE SEQUENCE [LARGE SCALE GENOMIC DNA]</scope>
    <source>
        <strain evidence="4">1006PhL</strain>
    </source>
</reference>
<evidence type="ECO:0000313" key="3">
    <source>
        <dbReference type="EMBL" id="EPB83768.1"/>
    </source>
</evidence>
<dbReference type="AlphaFoldDB" id="S2JMJ0"/>
<feature type="compositionally biased region" description="Polar residues" evidence="2">
    <location>
        <begin position="27"/>
        <end position="40"/>
    </location>
</feature>